<dbReference type="InterPro" id="IPR005368">
    <property type="entry name" value="UPF0175"/>
</dbReference>
<dbReference type="Proteomes" id="UP000274556">
    <property type="component" value="Unassembled WGS sequence"/>
</dbReference>
<evidence type="ECO:0000313" key="2">
    <source>
        <dbReference type="Proteomes" id="UP000274556"/>
    </source>
</evidence>
<evidence type="ECO:0000313" key="1">
    <source>
        <dbReference type="EMBL" id="RKT47590.1"/>
    </source>
</evidence>
<comment type="caution">
    <text evidence="1">The sequence shown here is derived from an EMBL/GenBank/DDBJ whole genome shotgun (WGS) entry which is preliminary data.</text>
</comment>
<dbReference type="AlphaFoldDB" id="A0A495VFI0"/>
<reference evidence="1 2" key="1">
    <citation type="submission" date="2018-10" db="EMBL/GenBank/DDBJ databases">
        <title>Genomic Encyclopedia of Archaeal and Bacterial Type Strains, Phase II (KMG-II): from individual species to whole genera.</title>
        <authorList>
            <person name="Goeker M."/>
        </authorList>
    </citation>
    <scope>NUCLEOTIDE SEQUENCE [LARGE SCALE GENOMIC DNA]</scope>
    <source>
        <strain evidence="1 2">DSM 235</strain>
    </source>
</reference>
<sequence>MQTFSIRDLWKHTGDLVREAKSGRLSVVTKDGELIFLAIPFDESLLLGGLATTLATRLFDEEAISFGQAAKVAGMDAAEFMEILNRLKIPVARPRRGELEEELETFG</sequence>
<accession>A0A495VFI0</accession>
<protein>
    <submittedName>
        <fullName evidence="1">Putative HTH domain antitoxin</fullName>
    </submittedName>
</protein>
<proteinExistence type="predicted"/>
<keyword evidence="2" id="KW-1185">Reference proteome</keyword>
<dbReference type="EMBL" id="RBXL01000001">
    <property type="protein sequence ID" value="RKT47590.1"/>
    <property type="molecule type" value="Genomic_DNA"/>
</dbReference>
<dbReference type="OrthoDB" id="9134981at2"/>
<organism evidence="1 2">
    <name type="scientific">Thiocapsa rosea</name>
    <dbReference type="NCBI Taxonomy" id="69360"/>
    <lineage>
        <taxon>Bacteria</taxon>
        <taxon>Pseudomonadati</taxon>
        <taxon>Pseudomonadota</taxon>
        <taxon>Gammaproteobacteria</taxon>
        <taxon>Chromatiales</taxon>
        <taxon>Chromatiaceae</taxon>
        <taxon>Thiocapsa</taxon>
    </lineage>
</organism>
<dbReference type="RefSeq" id="WP_120799531.1">
    <property type="nucleotide sequence ID" value="NZ_RBXL01000001.1"/>
</dbReference>
<dbReference type="Pfam" id="PF03683">
    <property type="entry name" value="UPF0175"/>
    <property type="match status" value="1"/>
</dbReference>
<gene>
    <name evidence="1" type="ORF">BDD21_5186</name>
</gene>
<name>A0A495VFI0_9GAMM</name>